<dbReference type="HOGENOM" id="CLU_1785389_0_0_5"/>
<protein>
    <submittedName>
        <fullName evidence="1">Uncharacterized protein</fullName>
    </submittedName>
</protein>
<dbReference type="EMBL" id="CP000463">
    <property type="protein sequence ID" value="ABJ06434.1"/>
    <property type="molecule type" value="Genomic_DNA"/>
</dbReference>
<sequence length="145" mass="15742">MTQDRTSNLRNRLLDEISEELNSLSGDELDSYLSSIGLDPAALVAEYDDAVAAVAAKAGRLRFEEARRAVALGQSRSQEAIVSLDLVRKKKIAAAVKERAEKTGEMTIAARNQKFEDEGDLDSFLEACVRLGLVDDEGNLRGEGA</sequence>
<reference evidence="1" key="1">
    <citation type="submission" date="2006-09" db="EMBL/GenBank/DDBJ databases">
        <title>Complete sequence of Rhodopseudomonas palustris BisA53.</title>
        <authorList>
            <consortium name="US DOE Joint Genome Institute"/>
            <person name="Copeland A."/>
            <person name="Lucas S."/>
            <person name="Lapidus A."/>
            <person name="Barry K."/>
            <person name="Detter J.C."/>
            <person name="Glavina del Rio T."/>
            <person name="Hammon N."/>
            <person name="Israni S."/>
            <person name="Dalin E."/>
            <person name="Tice H."/>
            <person name="Pitluck S."/>
            <person name="Chain P."/>
            <person name="Malfatti S."/>
            <person name="Shin M."/>
            <person name="Vergez L."/>
            <person name="Schmutz J."/>
            <person name="Larimer F."/>
            <person name="Land M."/>
            <person name="Hauser L."/>
            <person name="Pelletier D.A."/>
            <person name="Kyrpides N."/>
            <person name="Kim E."/>
            <person name="Harwood C.S."/>
            <person name="Oda Y."/>
            <person name="Richardson P."/>
        </authorList>
    </citation>
    <scope>NUCLEOTIDE SEQUENCE [LARGE SCALE GENOMIC DNA]</scope>
    <source>
        <strain evidence="1">BisA53</strain>
    </source>
</reference>
<gene>
    <name evidence="1" type="ordered locus">RPE_2496</name>
</gene>
<accession>Q07NQ0</accession>
<evidence type="ECO:0000313" key="1">
    <source>
        <dbReference type="EMBL" id="ABJ06434.1"/>
    </source>
</evidence>
<dbReference type="OrthoDB" id="9899281at2"/>
<dbReference type="AlphaFoldDB" id="Q07NQ0"/>
<organism evidence="1">
    <name type="scientific">Rhodopseudomonas palustris (strain BisA53)</name>
    <dbReference type="NCBI Taxonomy" id="316055"/>
    <lineage>
        <taxon>Bacteria</taxon>
        <taxon>Pseudomonadati</taxon>
        <taxon>Pseudomonadota</taxon>
        <taxon>Alphaproteobacteria</taxon>
        <taxon>Hyphomicrobiales</taxon>
        <taxon>Nitrobacteraceae</taxon>
        <taxon>Rhodopseudomonas</taxon>
    </lineage>
</organism>
<proteinExistence type="predicted"/>
<dbReference type="KEGG" id="rpe:RPE_2496"/>
<dbReference type="STRING" id="316055.RPE_2496"/>
<name>Q07NQ0_RHOP5</name>